<protein>
    <submittedName>
        <fullName evidence="2">Asp23/Gls24 family envelope stress response protein</fullName>
    </submittedName>
</protein>
<evidence type="ECO:0000313" key="2">
    <source>
        <dbReference type="EMBL" id="MBC5579934.1"/>
    </source>
</evidence>
<dbReference type="Pfam" id="PF03780">
    <property type="entry name" value="Asp23"/>
    <property type="match status" value="1"/>
</dbReference>
<organism evidence="2 3">
    <name type="scientific">Anaerofilum hominis</name>
    <dbReference type="NCBI Taxonomy" id="2763016"/>
    <lineage>
        <taxon>Bacteria</taxon>
        <taxon>Bacillati</taxon>
        <taxon>Bacillota</taxon>
        <taxon>Clostridia</taxon>
        <taxon>Eubacteriales</taxon>
        <taxon>Oscillospiraceae</taxon>
        <taxon>Anaerofilum</taxon>
    </lineage>
</organism>
<dbReference type="RefSeq" id="WP_186886314.1">
    <property type="nucleotide sequence ID" value="NZ_JACONZ010000001.1"/>
</dbReference>
<dbReference type="PANTHER" id="PTHR34297">
    <property type="entry name" value="HYPOTHETICAL CYTOSOLIC PROTEIN-RELATED"/>
    <property type="match status" value="1"/>
</dbReference>
<dbReference type="Proteomes" id="UP000659630">
    <property type="component" value="Unassembled WGS sequence"/>
</dbReference>
<accession>A0A923I538</accession>
<comment type="caution">
    <text evidence="2">The sequence shown here is derived from an EMBL/GenBank/DDBJ whole genome shotgun (WGS) entry which is preliminary data.</text>
</comment>
<keyword evidence="3" id="KW-1185">Reference proteome</keyword>
<dbReference type="EMBL" id="JACONZ010000001">
    <property type="protein sequence ID" value="MBC5579934.1"/>
    <property type="molecule type" value="Genomic_DNA"/>
</dbReference>
<evidence type="ECO:0000313" key="3">
    <source>
        <dbReference type="Proteomes" id="UP000659630"/>
    </source>
</evidence>
<evidence type="ECO:0000256" key="1">
    <source>
        <dbReference type="ARBA" id="ARBA00005721"/>
    </source>
</evidence>
<proteinExistence type="inferred from homology"/>
<dbReference type="InterPro" id="IPR005531">
    <property type="entry name" value="Asp23"/>
</dbReference>
<dbReference type="AlphaFoldDB" id="A0A923I538"/>
<reference evidence="2" key="1">
    <citation type="submission" date="2020-08" db="EMBL/GenBank/DDBJ databases">
        <title>Genome public.</title>
        <authorList>
            <person name="Liu C."/>
            <person name="Sun Q."/>
        </authorList>
    </citation>
    <scope>NUCLEOTIDE SEQUENCE</scope>
    <source>
        <strain evidence="2">BX8</strain>
    </source>
</reference>
<gene>
    <name evidence="2" type="ORF">H8S23_00260</name>
</gene>
<sequence length="127" mass="13426">MEVKSSDMMGGSLQISTDVIAKISRLAALEIDGVKAVSCGNSPVKGMFAKVSIQKPVTVKLTDEVAEITVDVVVRYGYRIPSVSEALQKNVKASVQNMTGITVSKVNVVVTGVSLQQPSDEDAAEEI</sequence>
<name>A0A923I538_9FIRM</name>
<comment type="similarity">
    <text evidence="1">Belongs to the asp23 family.</text>
</comment>
<dbReference type="PANTHER" id="PTHR34297:SF1">
    <property type="entry name" value="ASP23_GLS24 FAMILY ENVELOPE STRESS RESPONSE PROTEIN"/>
    <property type="match status" value="1"/>
</dbReference>